<evidence type="ECO:0000256" key="11">
    <source>
        <dbReference type="PIRSR" id="PIRSR004803-2"/>
    </source>
</evidence>
<dbReference type="InterPro" id="IPR011108">
    <property type="entry name" value="RMMBL"/>
</dbReference>
<comment type="function">
    <text evidence="9">An RNase that has 5'-3' exonuclease and possibly endonuclease activity. Involved in maturation of rRNA and in some organisms also mRNA maturation and/or decay.</text>
</comment>
<feature type="binding site" evidence="12">
    <location>
        <position position="443"/>
    </location>
    <ligand>
        <name>Ca(2+)</name>
        <dbReference type="ChEBI" id="CHEBI:29108"/>
    </ligand>
</feature>
<keyword evidence="4 9" id="KW-0255">Endonuclease</keyword>
<evidence type="ECO:0000256" key="7">
    <source>
        <dbReference type="ARBA" id="ARBA00022839"/>
    </source>
</evidence>
<comment type="subunit">
    <text evidence="9">Homodimer, may be a subunit of the RNA degradosome.</text>
</comment>
<dbReference type="InterPro" id="IPR041636">
    <property type="entry name" value="RNase_J_C"/>
</dbReference>
<dbReference type="PIRSF" id="PIRSF004803">
    <property type="entry name" value="RnjA"/>
    <property type="match status" value="1"/>
</dbReference>
<keyword evidence="9" id="KW-0698">rRNA processing</keyword>
<dbReference type="NCBIfam" id="TIGR00649">
    <property type="entry name" value="MG423"/>
    <property type="match status" value="1"/>
</dbReference>
<evidence type="ECO:0000256" key="2">
    <source>
        <dbReference type="ARBA" id="ARBA00022722"/>
    </source>
</evidence>
<dbReference type="EMBL" id="QPJT01000017">
    <property type="protein sequence ID" value="RCX13487.1"/>
    <property type="molecule type" value="Genomic_DNA"/>
</dbReference>
<dbReference type="InterPro" id="IPR042173">
    <property type="entry name" value="RNase_J_2"/>
</dbReference>
<feature type="domain" description="Metallo-beta-lactamase" evidence="13">
    <location>
        <begin position="20"/>
        <end position="215"/>
    </location>
</feature>
<dbReference type="InterPro" id="IPR004613">
    <property type="entry name" value="RNase_J"/>
</dbReference>
<feature type="binding site" evidence="12">
    <location>
        <position position="163"/>
    </location>
    <ligand>
        <name>Zn(2+)</name>
        <dbReference type="ChEBI" id="CHEBI:29105"/>
        <label>1</label>
        <note>catalytic</note>
    </ligand>
</feature>
<dbReference type="OrthoDB" id="9758375at2"/>
<dbReference type="GO" id="GO:0008270">
    <property type="term" value="F:zinc ion binding"/>
    <property type="evidence" value="ECO:0007669"/>
    <property type="project" value="InterPro"/>
</dbReference>
<comment type="subcellular location">
    <subcellularLocation>
        <location evidence="9">Cytoplasm</location>
    </subcellularLocation>
</comment>
<keyword evidence="1 9" id="KW-0963">Cytoplasm</keyword>
<dbReference type="InterPro" id="IPR001279">
    <property type="entry name" value="Metallo-B-lactamas"/>
</dbReference>
<keyword evidence="3 12" id="KW-0479">Metal-binding</keyword>
<protein>
    <recommendedName>
        <fullName evidence="9">Ribonuclease J</fullName>
        <shortName evidence="9">RNase J</shortName>
        <ecNumber evidence="9">3.1.-.-</ecNumber>
    </recommendedName>
</protein>
<dbReference type="SUPFAM" id="SSF56281">
    <property type="entry name" value="Metallo-hydrolase/oxidoreductase"/>
    <property type="match status" value="1"/>
</dbReference>
<dbReference type="PROSITE" id="PS01292">
    <property type="entry name" value="UPF0036"/>
    <property type="match status" value="1"/>
</dbReference>
<dbReference type="Proteomes" id="UP000253034">
    <property type="component" value="Unassembled WGS sequence"/>
</dbReference>
<feature type="binding site" evidence="12">
    <location>
        <position position="50"/>
    </location>
    <ligand>
        <name>Ca(2+)</name>
        <dbReference type="ChEBI" id="CHEBI:29108"/>
    </ligand>
</feature>
<comment type="similarity">
    <text evidence="9">Belongs to the metallo-beta-lactamase superfamily. RNA-metabolizing metallo-beta-lactamase-like family. Bacterial RNase J subfamily.</text>
</comment>
<dbReference type="PANTHER" id="PTHR43694">
    <property type="entry name" value="RIBONUCLEASE J"/>
    <property type="match status" value="1"/>
</dbReference>
<evidence type="ECO:0000256" key="8">
    <source>
        <dbReference type="ARBA" id="ARBA00022884"/>
    </source>
</evidence>
<feature type="binding site" evidence="9 11">
    <location>
        <begin position="364"/>
        <end position="368"/>
    </location>
    <ligand>
        <name>substrate</name>
    </ligand>
</feature>
<dbReference type="PANTHER" id="PTHR43694:SF1">
    <property type="entry name" value="RIBONUCLEASE J"/>
    <property type="match status" value="1"/>
</dbReference>
<dbReference type="InterPro" id="IPR030854">
    <property type="entry name" value="RNase_J_bac"/>
</dbReference>
<feature type="binding site" evidence="12">
    <location>
        <position position="78"/>
    </location>
    <ligand>
        <name>Zn(2+)</name>
        <dbReference type="ChEBI" id="CHEBI:29105"/>
        <label>2</label>
        <note>catalytic</note>
    </ligand>
</feature>
<evidence type="ECO:0000256" key="1">
    <source>
        <dbReference type="ARBA" id="ARBA00022490"/>
    </source>
</evidence>
<evidence type="ECO:0000256" key="10">
    <source>
        <dbReference type="PIRSR" id="PIRSR004803-1"/>
    </source>
</evidence>
<dbReference type="InterPro" id="IPR036866">
    <property type="entry name" value="RibonucZ/Hydroxyglut_hydro"/>
</dbReference>
<dbReference type="Pfam" id="PF17770">
    <property type="entry name" value="RNase_J_C"/>
    <property type="match status" value="1"/>
</dbReference>
<evidence type="ECO:0000256" key="3">
    <source>
        <dbReference type="ARBA" id="ARBA00022723"/>
    </source>
</evidence>
<dbReference type="Pfam" id="PF07521">
    <property type="entry name" value="RMMBL"/>
    <property type="match status" value="1"/>
</dbReference>
<evidence type="ECO:0000256" key="6">
    <source>
        <dbReference type="ARBA" id="ARBA00022833"/>
    </source>
</evidence>
<dbReference type="GO" id="GO:0004521">
    <property type="term" value="F:RNA endonuclease activity"/>
    <property type="evidence" value="ECO:0007669"/>
    <property type="project" value="UniProtKB-UniRule"/>
</dbReference>
<feature type="binding site" evidence="12">
    <location>
        <position position="141"/>
    </location>
    <ligand>
        <name>Zn(2+)</name>
        <dbReference type="ChEBI" id="CHEBI:29105"/>
        <label>1</label>
        <note>catalytic</note>
    </ligand>
</feature>
<dbReference type="GO" id="GO:0003723">
    <property type="term" value="F:RNA binding"/>
    <property type="evidence" value="ECO:0007669"/>
    <property type="project" value="UniProtKB-UniRule"/>
</dbReference>
<gene>
    <name evidence="9" type="primary">rnj</name>
    <name evidence="14" type="ORF">DFR58_11723</name>
</gene>
<dbReference type="GO" id="GO:0006364">
    <property type="term" value="P:rRNA processing"/>
    <property type="evidence" value="ECO:0007669"/>
    <property type="project" value="UniProtKB-UniRule"/>
</dbReference>
<feature type="binding site" evidence="12">
    <location>
        <position position="77"/>
    </location>
    <ligand>
        <name>Zn(2+)</name>
        <dbReference type="ChEBI" id="CHEBI:29105"/>
        <label>1</label>
        <note>catalytic</note>
    </ligand>
</feature>
<dbReference type="Pfam" id="PF00753">
    <property type="entry name" value="Lactamase_B"/>
    <property type="match status" value="1"/>
</dbReference>
<feature type="binding site" evidence="12">
    <location>
        <position position="390"/>
    </location>
    <ligand>
        <name>Zn(2+)</name>
        <dbReference type="ChEBI" id="CHEBI:29105"/>
        <label>2</label>
        <note>catalytic</note>
    </ligand>
</feature>
<evidence type="ECO:0000256" key="5">
    <source>
        <dbReference type="ARBA" id="ARBA00022801"/>
    </source>
</evidence>
<evidence type="ECO:0000256" key="12">
    <source>
        <dbReference type="PIRSR" id="PIRSR004803-3"/>
    </source>
</evidence>
<sequence length="552" mass="60920">MAKGRKKLKIIPLGGLGEIGKNITVFEYGEDIIVVDCGMAFPDDEMLGIDLVLPDTTYLAKNKERVKGIVLTHGHEDHIGALPYVLRDVNVPVYGTRLTLGLLEYKLEEHGMLSKCHLQTVTQGQTINLGVFRVEFIRSTHSIADAVALAIHTPIGIVVHTSDFKVDYTPISGESIDLARFAELGKKGVMLLMCDSTNVERPGYTMSERTVGETFEEIFMNARSRILVATFASNIHRVQQVVNAAAKYGRKVAICGRSMVNVSNKAIELGYLTVPEGMLVDIDKIKNYRPEQLVIVSTGSQGEPMSALTRMALGAHRQVEIAPGDLVVISATPIPGNEKSVSGVINELFRKGADVIYEALADIHVSGHACQEELKLMHRLVNPKFFLPVHGEYRHLRQHANLAQGLGMEKERTLIMEIGQVLEINSSEARIRGTVPSGKVLVDGLGIGDVGNVVLRDRKHLSEDGLIIVVLTIQKETSGIITGPDIISRGFVYMRESEAFMDEVKQVCKEAIAKCQGKNCLLIKNTIKDILRDYLYHKTKRNPMILPIIMEI</sequence>
<feature type="binding site" evidence="11">
    <location>
        <begin position="232"/>
        <end position="234"/>
    </location>
    <ligand>
        <name>substrate</name>
    </ligand>
</feature>
<keyword evidence="2 9" id="KW-0540">Nuclease</keyword>
<proteinExistence type="inferred from homology"/>
<dbReference type="InterPro" id="IPR001587">
    <property type="entry name" value="RNase_J_CS"/>
</dbReference>
<comment type="cofactor">
    <cofactor evidence="12">
        <name>Ca(2+)</name>
        <dbReference type="ChEBI" id="CHEBI:29108"/>
    </cofactor>
    <text evidence="12">Binds 1 Ca(2+) cation per subunit. Seen in 1 crystal structure, it is not clear if it is physiologically important.</text>
</comment>
<evidence type="ECO:0000256" key="4">
    <source>
        <dbReference type="ARBA" id="ARBA00022759"/>
    </source>
</evidence>
<evidence type="ECO:0000313" key="15">
    <source>
        <dbReference type="Proteomes" id="UP000253034"/>
    </source>
</evidence>
<dbReference type="GO" id="GO:0005737">
    <property type="term" value="C:cytoplasm"/>
    <property type="evidence" value="ECO:0007669"/>
    <property type="project" value="UniProtKB-SubCell"/>
</dbReference>
<dbReference type="Gene3D" id="3.40.50.10710">
    <property type="entry name" value="Metallo-hydrolase/oxidoreductase"/>
    <property type="match status" value="1"/>
</dbReference>
<organism evidence="14 15">
    <name type="scientific">Anaerobacterium chartisolvens</name>
    <dbReference type="NCBI Taxonomy" id="1297424"/>
    <lineage>
        <taxon>Bacteria</taxon>
        <taxon>Bacillati</taxon>
        <taxon>Bacillota</taxon>
        <taxon>Clostridia</taxon>
        <taxon>Eubacteriales</taxon>
        <taxon>Oscillospiraceae</taxon>
        <taxon>Anaerobacterium</taxon>
    </lineage>
</organism>
<evidence type="ECO:0000256" key="9">
    <source>
        <dbReference type="HAMAP-Rule" id="MF_01491"/>
    </source>
</evidence>
<dbReference type="Gene3D" id="3.10.20.580">
    <property type="match status" value="1"/>
</dbReference>
<evidence type="ECO:0000259" key="13">
    <source>
        <dbReference type="SMART" id="SM00849"/>
    </source>
</evidence>
<dbReference type="AlphaFoldDB" id="A0A369AZ74"/>
<reference evidence="14 15" key="1">
    <citation type="submission" date="2018-07" db="EMBL/GenBank/DDBJ databases">
        <title>Genomic Encyclopedia of Type Strains, Phase IV (KMG-IV): sequencing the most valuable type-strain genomes for metagenomic binning, comparative biology and taxonomic classification.</title>
        <authorList>
            <person name="Goeker M."/>
        </authorList>
    </citation>
    <scope>NUCLEOTIDE SEQUENCE [LARGE SCALE GENOMIC DNA]</scope>
    <source>
        <strain evidence="14 15">DSM 27016</strain>
    </source>
</reference>
<keyword evidence="7 9" id="KW-0269">Exonuclease</keyword>
<dbReference type="EC" id="3.1.-.-" evidence="9"/>
<accession>A0A369AZ74</accession>
<comment type="cofactor">
    <cofactor evidence="12">
        <name>Zn(2+)</name>
        <dbReference type="ChEBI" id="CHEBI:29105"/>
    </cofactor>
    <text evidence="12">Binds 2 Zn(2+) ions per subunit. It is not clear if Zn(2+) or Mg(2+) is physiologically important.</text>
</comment>
<feature type="binding site" evidence="12">
    <location>
        <position position="73"/>
    </location>
    <ligand>
        <name>Zn(2+)</name>
        <dbReference type="ChEBI" id="CHEBI:29105"/>
        <label>1</label>
        <note>catalytic</note>
    </ligand>
</feature>
<dbReference type="SMART" id="SM00849">
    <property type="entry name" value="Lactamase_B"/>
    <property type="match status" value="1"/>
</dbReference>
<keyword evidence="15" id="KW-1185">Reference proteome</keyword>
<dbReference type="GO" id="GO:0004534">
    <property type="term" value="F:5'-3' RNA exonuclease activity"/>
    <property type="evidence" value="ECO:0007669"/>
    <property type="project" value="UniProtKB-UniRule"/>
</dbReference>
<keyword evidence="5 9" id="KW-0378">Hydrolase</keyword>
<dbReference type="InterPro" id="IPR055132">
    <property type="entry name" value="RNase_J_b_CASP"/>
</dbReference>
<keyword evidence="12" id="KW-0106">Calcium</keyword>
<keyword evidence="8 9" id="KW-0694">RNA-binding</keyword>
<dbReference type="HAMAP" id="MF_01491">
    <property type="entry name" value="RNase_J_bact"/>
    <property type="match status" value="1"/>
</dbReference>
<feature type="active site" description="Proton acceptor" evidence="10">
    <location>
        <position position="368"/>
    </location>
</feature>
<dbReference type="Pfam" id="PF22505">
    <property type="entry name" value="RNase_J_b_CASP"/>
    <property type="match status" value="1"/>
</dbReference>
<dbReference type="Gene3D" id="3.60.15.10">
    <property type="entry name" value="Ribonuclease Z/Hydroxyacylglutathione hydrolase-like"/>
    <property type="match status" value="1"/>
</dbReference>
<feature type="active site" description="Proton donor" evidence="10">
    <location>
        <position position="195"/>
    </location>
</feature>
<keyword evidence="6 12" id="KW-0862">Zinc</keyword>
<name>A0A369AZ74_9FIRM</name>
<dbReference type="RefSeq" id="WP_114298545.1">
    <property type="nucleotide sequence ID" value="NZ_QPJT01000017.1"/>
</dbReference>
<dbReference type="CDD" id="cd07714">
    <property type="entry name" value="RNaseJ_MBL-fold"/>
    <property type="match status" value="1"/>
</dbReference>
<feature type="binding site" evidence="12">
    <location>
        <position position="48"/>
    </location>
    <ligand>
        <name>Ca(2+)</name>
        <dbReference type="ChEBI" id="CHEBI:29108"/>
    </ligand>
</feature>
<feature type="binding site" evidence="12">
    <location>
        <position position="75"/>
    </location>
    <ligand>
        <name>Zn(2+)</name>
        <dbReference type="ChEBI" id="CHEBI:29105"/>
        <label>1</label>
        <note>catalytic</note>
    </ligand>
</feature>
<evidence type="ECO:0000313" key="14">
    <source>
        <dbReference type="EMBL" id="RCX13487.1"/>
    </source>
</evidence>
<comment type="caution">
    <text evidence="14">The sequence shown here is derived from an EMBL/GenBank/DDBJ whole genome shotgun (WGS) entry which is preliminary data.</text>
</comment>